<sequence length="130" mass="14188">MTAPVSSVCPRQDESNVSVSPKNTELSTREALNSGSVALGHSTHPSWPTSMEEAANRLKTGEQEHKLYEEQMCQGDEAEMDLVEPMARHIVASLVDEAVAKAEGKNDAVESKMCDSSTFYLSMPQAPYIK</sequence>
<feature type="region of interest" description="Disordered" evidence="1">
    <location>
        <begin position="1"/>
        <end position="49"/>
    </location>
</feature>
<evidence type="ECO:0000256" key="1">
    <source>
        <dbReference type="SAM" id="MobiDB-lite"/>
    </source>
</evidence>
<feature type="compositionally biased region" description="Polar residues" evidence="1">
    <location>
        <begin position="15"/>
        <end position="36"/>
    </location>
</feature>
<reference evidence="2" key="1">
    <citation type="submission" date="2018-11" db="EMBL/GenBank/DDBJ databases">
        <authorList>
            <consortium name="Pathogen Informatics"/>
        </authorList>
    </citation>
    <scope>NUCLEOTIDE SEQUENCE</scope>
</reference>
<comment type="caution">
    <text evidence="2">The sequence shown here is derived from an EMBL/GenBank/DDBJ whole genome shotgun (WGS) entry which is preliminary data.</text>
</comment>
<keyword evidence="3" id="KW-1185">Reference proteome</keyword>
<protein>
    <submittedName>
        <fullName evidence="2">Uncharacterized protein</fullName>
    </submittedName>
</protein>
<organism evidence="2 3">
    <name type="scientific">Protopolystoma xenopodis</name>
    <dbReference type="NCBI Taxonomy" id="117903"/>
    <lineage>
        <taxon>Eukaryota</taxon>
        <taxon>Metazoa</taxon>
        <taxon>Spiralia</taxon>
        <taxon>Lophotrochozoa</taxon>
        <taxon>Platyhelminthes</taxon>
        <taxon>Monogenea</taxon>
        <taxon>Polyopisthocotylea</taxon>
        <taxon>Polystomatidea</taxon>
        <taxon>Polystomatidae</taxon>
        <taxon>Protopolystoma</taxon>
    </lineage>
</organism>
<dbReference type="EMBL" id="CAAALY010277081">
    <property type="protein sequence ID" value="VEL42850.1"/>
    <property type="molecule type" value="Genomic_DNA"/>
</dbReference>
<dbReference type="Proteomes" id="UP000784294">
    <property type="component" value="Unassembled WGS sequence"/>
</dbReference>
<dbReference type="AlphaFoldDB" id="A0A3S5CVH5"/>
<name>A0A3S5CVH5_9PLAT</name>
<evidence type="ECO:0000313" key="3">
    <source>
        <dbReference type="Proteomes" id="UP000784294"/>
    </source>
</evidence>
<evidence type="ECO:0000313" key="2">
    <source>
        <dbReference type="EMBL" id="VEL42850.1"/>
    </source>
</evidence>
<accession>A0A3S5CVH5</accession>
<proteinExistence type="predicted"/>
<gene>
    <name evidence="2" type="ORF">PXEA_LOCUS36290</name>
</gene>